<comment type="similarity">
    <text evidence="2">Belongs to the bacterial solute-binding protein 5 family.</text>
</comment>
<dbReference type="PIRSF" id="PIRSF002741">
    <property type="entry name" value="MppA"/>
    <property type="match status" value="1"/>
</dbReference>
<dbReference type="GO" id="GO:0030288">
    <property type="term" value="C:outer membrane-bounded periplasmic space"/>
    <property type="evidence" value="ECO:0007669"/>
    <property type="project" value="UniProtKB-ARBA"/>
</dbReference>
<evidence type="ECO:0000259" key="6">
    <source>
        <dbReference type="Pfam" id="PF00496"/>
    </source>
</evidence>
<dbReference type="SUPFAM" id="SSF53850">
    <property type="entry name" value="Periplasmic binding protein-like II"/>
    <property type="match status" value="1"/>
</dbReference>
<dbReference type="Gene3D" id="3.40.190.10">
    <property type="entry name" value="Periplasmic binding protein-like II"/>
    <property type="match status" value="1"/>
</dbReference>
<evidence type="ECO:0000256" key="2">
    <source>
        <dbReference type="ARBA" id="ARBA00005695"/>
    </source>
</evidence>
<dbReference type="RefSeq" id="WP_088562318.1">
    <property type="nucleotide sequence ID" value="NZ_FYEH01000011.1"/>
</dbReference>
<evidence type="ECO:0000256" key="5">
    <source>
        <dbReference type="SAM" id="SignalP"/>
    </source>
</evidence>
<dbReference type="InterPro" id="IPR039424">
    <property type="entry name" value="SBP_5"/>
</dbReference>
<feature type="domain" description="Solute-binding protein family 5" evidence="6">
    <location>
        <begin position="71"/>
        <end position="438"/>
    </location>
</feature>
<dbReference type="PROSITE" id="PS01040">
    <property type="entry name" value="SBP_BACTERIAL_5"/>
    <property type="match status" value="1"/>
</dbReference>
<dbReference type="InterPro" id="IPR000914">
    <property type="entry name" value="SBP_5_dom"/>
</dbReference>
<dbReference type="OrthoDB" id="9803988at2"/>
<dbReference type="Pfam" id="PF00496">
    <property type="entry name" value="SBP_bac_5"/>
    <property type="match status" value="1"/>
</dbReference>
<dbReference type="GO" id="GO:0015833">
    <property type="term" value="P:peptide transport"/>
    <property type="evidence" value="ECO:0007669"/>
    <property type="project" value="TreeGrafter"/>
</dbReference>
<dbReference type="CDD" id="cd00995">
    <property type="entry name" value="PBP2_NikA_DppA_OppA_like"/>
    <property type="match status" value="1"/>
</dbReference>
<evidence type="ECO:0000313" key="8">
    <source>
        <dbReference type="Proteomes" id="UP000197065"/>
    </source>
</evidence>
<reference evidence="7 8" key="1">
    <citation type="submission" date="2017-06" db="EMBL/GenBank/DDBJ databases">
        <authorList>
            <person name="Kim H.J."/>
            <person name="Triplett B.A."/>
        </authorList>
    </citation>
    <scope>NUCLEOTIDE SEQUENCE [LARGE SCALE GENOMIC DNA]</scope>
    <source>
        <strain evidence="7 8">B29T1</strain>
    </source>
</reference>
<keyword evidence="8" id="KW-1185">Reference proteome</keyword>
<dbReference type="GO" id="GO:0043190">
    <property type="term" value="C:ATP-binding cassette (ABC) transporter complex"/>
    <property type="evidence" value="ECO:0007669"/>
    <property type="project" value="InterPro"/>
</dbReference>
<keyword evidence="4 5" id="KW-0732">Signal</keyword>
<comment type="subcellular location">
    <subcellularLocation>
        <location evidence="1">Periplasm</location>
    </subcellularLocation>
</comment>
<evidence type="ECO:0000256" key="3">
    <source>
        <dbReference type="ARBA" id="ARBA00022448"/>
    </source>
</evidence>
<dbReference type="GO" id="GO:1904680">
    <property type="term" value="F:peptide transmembrane transporter activity"/>
    <property type="evidence" value="ECO:0007669"/>
    <property type="project" value="TreeGrafter"/>
</dbReference>
<dbReference type="InterPro" id="IPR023765">
    <property type="entry name" value="SBP_5_CS"/>
</dbReference>
<dbReference type="AlphaFoldDB" id="A0A212RP46"/>
<name>A0A212RP46_9PROT</name>
<dbReference type="PANTHER" id="PTHR30290">
    <property type="entry name" value="PERIPLASMIC BINDING COMPONENT OF ABC TRANSPORTER"/>
    <property type="match status" value="1"/>
</dbReference>
<dbReference type="InterPro" id="IPR030678">
    <property type="entry name" value="Peptide/Ni-bd"/>
</dbReference>
<gene>
    <name evidence="7" type="ORF">SAMN07250955_111127</name>
</gene>
<dbReference type="PANTHER" id="PTHR30290:SF9">
    <property type="entry name" value="OLIGOPEPTIDE-BINDING PROTEIN APPA"/>
    <property type="match status" value="1"/>
</dbReference>
<dbReference type="Gene3D" id="3.10.105.10">
    <property type="entry name" value="Dipeptide-binding Protein, Domain 3"/>
    <property type="match status" value="1"/>
</dbReference>
<dbReference type="Proteomes" id="UP000197065">
    <property type="component" value="Unassembled WGS sequence"/>
</dbReference>
<dbReference type="EMBL" id="FYEH01000011">
    <property type="protein sequence ID" value="SNB74309.1"/>
    <property type="molecule type" value="Genomic_DNA"/>
</dbReference>
<evidence type="ECO:0000256" key="4">
    <source>
        <dbReference type="ARBA" id="ARBA00022729"/>
    </source>
</evidence>
<proteinExistence type="inferred from homology"/>
<evidence type="ECO:0000313" key="7">
    <source>
        <dbReference type="EMBL" id="SNB74309.1"/>
    </source>
</evidence>
<sequence length="524" mass="57618">MRYRWSALIALVAAMHVGTAAAVERGGVMTFGRYADSLFLDPASTEVNVDIWILSNLYDTLILPSDDGKGLQPGLATSWSFSGDNKTLTLKLRDGIKFSDGSPITSADAKWSLDRTRNPDTGAWASLYESIDSIAAPDPSTVVINLKHPDPALLPVLTAFASAVMPSKLIEATAGATLADKVKAFAEHPVGSGPFKLQSWKHDAEMKLVPNPYYWRMGEDGKPLPYLDGVTFEVIPDDATRILRLKSGELDASEFIPYARVEELKNDSSLNMELFPSTRIEYVALNVRPELDGKPNPLANPKLREALNYATDKDAIVGIVTHGVGTPMTSFMSTATPLHVGDKPLYPVDVDKAKQIMHEAGLDKGVKVTLMTLAGNEDEVGIATALQQMWKEIGVDLEIQQIDNATRTAAYRAGTFPSRLSLWTDDIADPSEITSWALYYPAVQSFHTGWKNDKAVEIFQASQKEMDPAKRQEEYKQLQEIFNSEGPTVPLYETPYPVALAKRVQGFNQLPLGNNLFAQAWLKK</sequence>
<feature type="chain" id="PRO_5012623239" evidence="5">
    <location>
        <begin position="23"/>
        <end position="524"/>
    </location>
</feature>
<keyword evidence="3" id="KW-0813">Transport</keyword>
<evidence type="ECO:0000256" key="1">
    <source>
        <dbReference type="ARBA" id="ARBA00004418"/>
    </source>
</evidence>
<organism evidence="7 8">
    <name type="scientific">Arboricoccus pini</name>
    <dbReference type="NCBI Taxonomy" id="1963835"/>
    <lineage>
        <taxon>Bacteria</taxon>
        <taxon>Pseudomonadati</taxon>
        <taxon>Pseudomonadota</taxon>
        <taxon>Alphaproteobacteria</taxon>
        <taxon>Geminicoccales</taxon>
        <taxon>Geminicoccaceae</taxon>
        <taxon>Arboricoccus</taxon>
    </lineage>
</organism>
<feature type="signal peptide" evidence="5">
    <location>
        <begin position="1"/>
        <end position="22"/>
    </location>
</feature>
<protein>
    <submittedName>
        <fullName evidence="7">Peptide/nickel transport system substrate-binding protein</fullName>
    </submittedName>
</protein>
<accession>A0A212RP46</accession>